<dbReference type="KEGG" id="mpsc:MPSYJ_47210"/>
<gene>
    <name evidence="1" type="ORF">MPSYJ_47210</name>
</gene>
<name>A0A7I7MHH1_9MYCO</name>
<keyword evidence="2" id="KW-1185">Reference proteome</keyword>
<accession>A0A7I7MHH1</accession>
<proteinExistence type="predicted"/>
<dbReference type="AlphaFoldDB" id="A0A7I7MHH1"/>
<evidence type="ECO:0000313" key="2">
    <source>
        <dbReference type="Proteomes" id="UP000466514"/>
    </source>
</evidence>
<dbReference type="EMBL" id="AP022574">
    <property type="protein sequence ID" value="BBX71260.1"/>
    <property type="molecule type" value="Genomic_DNA"/>
</dbReference>
<organism evidence="1 2">
    <name type="scientific">Mycolicibacterium psychrotolerans</name>
    <dbReference type="NCBI Taxonomy" id="216929"/>
    <lineage>
        <taxon>Bacteria</taxon>
        <taxon>Bacillati</taxon>
        <taxon>Actinomycetota</taxon>
        <taxon>Actinomycetes</taxon>
        <taxon>Mycobacteriales</taxon>
        <taxon>Mycobacteriaceae</taxon>
        <taxon>Mycolicibacterium</taxon>
    </lineage>
</organism>
<dbReference type="Proteomes" id="UP000466514">
    <property type="component" value="Chromosome"/>
</dbReference>
<dbReference type="RefSeq" id="WP_163725465.1">
    <property type="nucleotide sequence ID" value="NZ_AP022574.1"/>
</dbReference>
<reference evidence="1 2" key="1">
    <citation type="journal article" date="2019" name="Emerg. Microbes Infect.">
        <title>Comprehensive subspecies identification of 175 nontuberculous mycobacteria species based on 7547 genomic profiles.</title>
        <authorList>
            <person name="Matsumoto Y."/>
            <person name="Kinjo T."/>
            <person name="Motooka D."/>
            <person name="Nabeya D."/>
            <person name="Jung N."/>
            <person name="Uechi K."/>
            <person name="Horii T."/>
            <person name="Iida T."/>
            <person name="Fujita J."/>
            <person name="Nakamura S."/>
        </authorList>
    </citation>
    <scope>NUCLEOTIDE SEQUENCE [LARGE SCALE GENOMIC DNA]</scope>
    <source>
        <strain evidence="1 2">JCM 13323</strain>
    </source>
</reference>
<sequence>MADAALFIGFGEVVRGREKRALRIYEDSMEYWGGLQKEGKIASFDVTLLGPHAHLNGFIVVRGTDEQLDAVRHTKEFRRQMARTRLIVDQMVIAEAFVGPQLAEFMNQYQEEVDQLD</sequence>
<evidence type="ECO:0000313" key="1">
    <source>
        <dbReference type="EMBL" id="BBX71260.1"/>
    </source>
</evidence>
<protein>
    <submittedName>
        <fullName evidence="1">Uncharacterized protein</fullName>
    </submittedName>
</protein>